<name>A0ABN8XL84_RANTA</name>
<keyword evidence="3" id="KW-1185">Reference proteome</keyword>
<sequence>MWDPPSPGIEPMPPAPAGRLSTPGLPGSPRADPPLMVEGSQQLRVQGQASEADAWVTPDGTSPSSPPVSSGMKAQTETGREQPEYRGSDSFFQVFLGRKRVGGRGSGKAAEEVTFELGVGASLLKISHQ</sequence>
<feature type="compositionally biased region" description="Low complexity" evidence="1">
    <location>
        <begin position="56"/>
        <end position="71"/>
    </location>
</feature>
<protein>
    <submittedName>
        <fullName evidence="2">Uncharacterized protein</fullName>
    </submittedName>
</protein>
<feature type="compositionally biased region" description="Pro residues" evidence="1">
    <location>
        <begin position="1"/>
        <end position="16"/>
    </location>
</feature>
<organism evidence="2 3">
    <name type="scientific">Rangifer tarandus platyrhynchus</name>
    <name type="common">Svalbard reindeer</name>
    <dbReference type="NCBI Taxonomy" id="3082113"/>
    <lineage>
        <taxon>Eukaryota</taxon>
        <taxon>Metazoa</taxon>
        <taxon>Chordata</taxon>
        <taxon>Craniata</taxon>
        <taxon>Vertebrata</taxon>
        <taxon>Euteleostomi</taxon>
        <taxon>Mammalia</taxon>
        <taxon>Eutheria</taxon>
        <taxon>Laurasiatheria</taxon>
        <taxon>Artiodactyla</taxon>
        <taxon>Ruminantia</taxon>
        <taxon>Pecora</taxon>
        <taxon>Cervidae</taxon>
        <taxon>Odocoileinae</taxon>
        <taxon>Rangifer</taxon>
    </lineage>
</organism>
<accession>A0ABN8XL84</accession>
<gene>
    <name evidence="2" type="ORF">MRATA1EN1_LOCUS31710</name>
</gene>
<dbReference type="Proteomes" id="UP001176941">
    <property type="component" value="Unassembled WGS sequence"/>
</dbReference>
<evidence type="ECO:0000313" key="3">
    <source>
        <dbReference type="Proteomes" id="UP001176941"/>
    </source>
</evidence>
<feature type="region of interest" description="Disordered" evidence="1">
    <location>
        <begin position="1"/>
        <end position="89"/>
    </location>
</feature>
<reference evidence="2" key="1">
    <citation type="submission" date="2023-04" db="EMBL/GenBank/DDBJ databases">
        <authorList>
            <consortium name="ELIXIR-Norway"/>
        </authorList>
    </citation>
    <scope>NUCLEOTIDE SEQUENCE [LARGE SCALE GENOMIC DNA]</scope>
</reference>
<proteinExistence type="predicted"/>
<evidence type="ECO:0000313" key="2">
    <source>
        <dbReference type="EMBL" id="CAI9150092.1"/>
    </source>
</evidence>
<evidence type="ECO:0000256" key="1">
    <source>
        <dbReference type="SAM" id="MobiDB-lite"/>
    </source>
</evidence>
<dbReference type="EMBL" id="CATKSN020000645">
    <property type="protein sequence ID" value="CAI9150092.1"/>
    <property type="molecule type" value="Genomic_DNA"/>
</dbReference>
<feature type="compositionally biased region" description="Basic and acidic residues" evidence="1">
    <location>
        <begin position="78"/>
        <end position="87"/>
    </location>
</feature>
<comment type="caution">
    <text evidence="2">The sequence shown here is derived from an EMBL/GenBank/DDBJ whole genome shotgun (WGS) entry which is preliminary data.</text>
</comment>
<feature type="compositionally biased region" description="Polar residues" evidence="1">
    <location>
        <begin position="39"/>
        <end position="49"/>
    </location>
</feature>